<reference evidence="1 2" key="1">
    <citation type="submission" date="2013-11" db="EMBL/GenBank/DDBJ databases">
        <title>Draft genome sequence and annotation of the entomopathogenic bacterium, Xenorhabdus cabanillasi strain JM26.</title>
        <authorList>
            <person name="Gualtieri M."/>
            <person name="Ogier J.C."/>
            <person name="Pages S."/>
            <person name="Givaudan A."/>
            <person name="Gaudriault S."/>
        </authorList>
    </citation>
    <scope>NUCLEOTIDE SEQUENCE [LARGE SCALE GENOMIC DNA]</scope>
    <source>
        <strain evidence="1 2">JM26</strain>
    </source>
</reference>
<proteinExistence type="predicted"/>
<sequence length="51" mass="5508">MRPLALVLLFKAVRLVTVGDQHQTALHDLNRDRAANVKAGGLKPLHKPGGL</sequence>
<dbReference type="Proteomes" id="UP000019197">
    <property type="component" value="Unassembled WGS sequence"/>
</dbReference>
<organism evidence="1 2">
    <name type="scientific">Xenorhabdus cabanillasii JM26</name>
    <dbReference type="NCBI Taxonomy" id="1427517"/>
    <lineage>
        <taxon>Bacteria</taxon>
        <taxon>Pseudomonadati</taxon>
        <taxon>Pseudomonadota</taxon>
        <taxon>Gammaproteobacteria</taxon>
        <taxon>Enterobacterales</taxon>
        <taxon>Morganellaceae</taxon>
        <taxon>Xenorhabdus</taxon>
    </lineage>
</organism>
<accession>W1IKG9</accession>
<dbReference type="EMBL" id="CBXE010000004">
    <property type="protein sequence ID" value="CDL79002.1"/>
    <property type="molecule type" value="Genomic_DNA"/>
</dbReference>
<protein>
    <submittedName>
        <fullName evidence="1">Uncharacterized protein</fullName>
    </submittedName>
</protein>
<comment type="caution">
    <text evidence="1">The sequence shown here is derived from an EMBL/GenBank/DDBJ whole genome shotgun (WGS) entry which is preliminary data.</text>
</comment>
<evidence type="ECO:0000313" key="1">
    <source>
        <dbReference type="EMBL" id="CDL79002.1"/>
    </source>
</evidence>
<evidence type="ECO:0000313" key="2">
    <source>
        <dbReference type="Proteomes" id="UP000019197"/>
    </source>
</evidence>
<gene>
    <name evidence="1" type="ORF">XCR1_1010034</name>
</gene>
<name>W1IKG9_9GAMM</name>
<dbReference type="AlphaFoldDB" id="W1IKG9"/>